<protein>
    <submittedName>
        <fullName evidence="1">Uncharacterized protein</fullName>
    </submittedName>
</protein>
<dbReference type="RefSeq" id="WP_193906660.1">
    <property type="nucleotide sequence ID" value="NZ_JADEXG010000019.1"/>
</dbReference>
<dbReference type="Proteomes" id="UP000636505">
    <property type="component" value="Unassembled WGS sequence"/>
</dbReference>
<evidence type="ECO:0000313" key="2">
    <source>
        <dbReference type="Proteomes" id="UP000636505"/>
    </source>
</evidence>
<reference evidence="1" key="1">
    <citation type="submission" date="2020-10" db="EMBL/GenBank/DDBJ databases">
        <authorList>
            <person name="Castelo-Branco R."/>
            <person name="Eusebio N."/>
            <person name="Adriana R."/>
            <person name="Vieira A."/>
            <person name="Brugerolle De Fraissinette N."/>
            <person name="Rezende De Castro R."/>
            <person name="Schneider M.P."/>
            <person name="Vasconcelos V."/>
            <person name="Leao P.N."/>
        </authorList>
    </citation>
    <scope>NUCLEOTIDE SEQUENCE</scope>
    <source>
        <strain evidence="1">LEGE 07310</strain>
    </source>
</reference>
<evidence type="ECO:0000313" key="1">
    <source>
        <dbReference type="EMBL" id="MBE9077664.1"/>
    </source>
</evidence>
<dbReference type="EMBL" id="JADEXG010000019">
    <property type="protein sequence ID" value="MBE9077664.1"/>
    <property type="molecule type" value="Genomic_DNA"/>
</dbReference>
<name>A0A8J7AND0_9CYAN</name>
<proteinExistence type="predicted"/>
<comment type="caution">
    <text evidence="1">The sequence shown here is derived from an EMBL/GenBank/DDBJ whole genome shotgun (WGS) entry which is preliminary data.</text>
</comment>
<dbReference type="AlphaFoldDB" id="A0A8J7AND0"/>
<sequence length="122" mass="14259">MSRRIKLQADYSSSPLWDVDNPDNLSLETFNLSDELRARLERWAEEYDQRLNRDNPGDKTPAPPEVIKAVKARAKAFDKEGALMWLELRKELKGEYEVGYFLSGYGILTDPKELEQFDFWKS</sequence>
<keyword evidence="2" id="KW-1185">Reference proteome</keyword>
<organism evidence="1 2">
    <name type="scientific">Vasconcelosia minhoensis LEGE 07310</name>
    <dbReference type="NCBI Taxonomy" id="915328"/>
    <lineage>
        <taxon>Bacteria</taxon>
        <taxon>Bacillati</taxon>
        <taxon>Cyanobacteriota</taxon>
        <taxon>Cyanophyceae</taxon>
        <taxon>Nodosilineales</taxon>
        <taxon>Cymatolegaceae</taxon>
        <taxon>Vasconcelosia</taxon>
        <taxon>Vasconcelosia minhoensis</taxon>
    </lineage>
</organism>
<gene>
    <name evidence="1" type="ORF">IQ241_10205</name>
</gene>
<accession>A0A8J7AND0</accession>